<proteinExistence type="predicted"/>
<gene>
    <name evidence="1" type="ORF">CH063_14505</name>
</gene>
<reference evidence="2" key="1">
    <citation type="journal article" date="2012" name="Nat. Genet.">
        <title>Lifestyle transitions in plant pathogenic Colletotrichum fungi deciphered by genome and transcriptome analyses.</title>
        <authorList>
            <person name="O'Connell R.J."/>
            <person name="Thon M.R."/>
            <person name="Hacquard S."/>
            <person name="Amyotte S.G."/>
            <person name="Kleemann J."/>
            <person name="Torres M.F."/>
            <person name="Damm U."/>
            <person name="Buiate E.A."/>
            <person name="Epstein L."/>
            <person name="Alkan N."/>
            <person name="Altmueller J."/>
            <person name="Alvarado-Balderrama L."/>
            <person name="Bauser C.A."/>
            <person name="Becker C."/>
            <person name="Birren B.W."/>
            <person name="Chen Z."/>
            <person name="Choi J."/>
            <person name="Crouch J.A."/>
            <person name="Duvick J.P."/>
            <person name="Farman M.A."/>
            <person name="Gan P."/>
            <person name="Heiman D."/>
            <person name="Henrissat B."/>
            <person name="Howard R.J."/>
            <person name="Kabbage M."/>
            <person name="Koch C."/>
            <person name="Kracher B."/>
            <person name="Kubo Y."/>
            <person name="Law A.D."/>
            <person name="Lebrun M.-H."/>
            <person name="Lee Y.-H."/>
            <person name="Miyara I."/>
            <person name="Moore N."/>
            <person name="Neumann U."/>
            <person name="Nordstroem K."/>
            <person name="Panaccione D.G."/>
            <person name="Panstruga R."/>
            <person name="Place M."/>
            <person name="Proctor R.H."/>
            <person name="Prusky D."/>
            <person name="Rech G."/>
            <person name="Reinhardt R."/>
            <person name="Rollins J.A."/>
            <person name="Rounsley S."/>
            <person name="Schardl C.L."/>
            <person name="Schwartz D.C."/>
            <person name="Shenoy N."/>
            <person name="Shirasu K."/>
            <person name="Sikhakolli U.R."/>
            <person name="Stueber K."/>
            <person name="Sukno S.A."/>
            <person name="Sweigard J.A."/>
            <person name="Takano Y."/>
            <person name="Takahara H."/>
            <person name="Trail F."/>
            <person name="van der Does H.C."/>
            <person name="Voll L.M."/>
            <person name="Will I."/>
            <person name="Young S."/>
            <person name="Zeng Q."/>
            <person name="Zhang J."/>
            <person name="Zhou S."/>
            <person name="Dickman M.B."/>
            <person name="Schulze-Lefert P."/>
            <person name="Ver Loren van Themaat E."/>
            <person name="Ma L.-J."/>
            <person name="Vaillancourt L.J."/>
        </authorList>
    </citation>
    <scope>NUCLEOTIDE SEQUENCE [LARGE SCALE GENOMIC DNA]</scope>
    <source>
        <strain evidence="2">IMI 349063</strain>
    </source>
</reference>
<feature type="non-terminal residue" evidence="1">
    <location>
        <position position="1"/>
    </location>
</feature>
<evidence type="ECO:0000313" key="2">
    <source>
        <dbReference type="Proteomes" id="UP000007174"/>
    </source>
</evidence>
<organism evidence="1 2">
    <name type="scientific">Colletotrichum higginsianum (strain IMI 349063)</name>
    <name type="common">Crucifer anthracnose fungus</name>
    <dbReference type="NCBI Taxonomy" id="759273"/>
    <lineage>
        <taxon>Eukaryota</taxon>
        <taxon>Fungi</taxon>
        <taxon>Dikarya</taxon>
        <taxon>Ascomycota</taxon>
        <taxon>Pezizomycotina</taxon>
        <taxon>Sordariomycetes</taxon>
        <taxon>Hypocreomycetidae</taxon>
        <taxon>Glomerellales</taxon>
        <taxon>Glomerellaceae</taxon>
        <taxon>Colletotrichum</taxon>
        <taxon>Colletotrichum destructivum species complex</taxon>
    </lineage>
</organism>
<accession>H1VYU7</accession>
<dbReference type="Proteomes" id="UP000007174">
    <property type="component" value="Unassembled WGS sequence"/>
</dbReference>
<dbReference type="VEuPathDB" id="FungiDB:CH63R_01271"/>
<evidence type="ECO:0000313" key="1">
    <source>
        <dbReference type="EMBL" id="CCF45409.1"/>
    </source>
</evidence>
<dbReference type="HOGENOM" id="CLU_2446601_0_0_1"/>
<name>H1VYU7_COLHI</name>
<sequence>SVVADAMRAHRAEEVRYRHDCSDEVLPLDGDGVSRFVSRRLKGQPVAVVSMLDWVRMARGAGMSNLVATFLEQAEKEPGFTKFQRLLRTG</sequence>
<protein>
    <submittedName>
        <fullName evidence="1">Uncharacterized protein</fullName>
    </submittedName>
</protein>
<dbReference type="AlphaFoldDB" id="H1VYU7"/>
<dbReference type="EMBL" id="CACQ02007729">
    <property type="protein sequence ID" value="CCF45409.1"/>
    <property type="molecule type" value="Genomic_DNA"/>
</dbReference>